<protein>
    <submittedName>
        <fullName evidence="8">Aminotransferase class I/II-fold pyridoxal phosphate-dependent enzyme</fullName>
    </submittedName>
</protein>
<proteinExistence type="inferred from homology"/>
<keyword evidence="3 8" id="KW-0032">Aminotransferase</keyword>
<comment type="cofactor">
    <cofactor evidence="1">
        <name>pyridoxal 5'-phosphate</name>
        <dbReference type="ChEBI" id="CHEBI:597326"/>
    </cofactor>
</comment>
<evidence type="ECO:0000256" key="1">
    <source>
        <dbReference type="ARBA" id="ARBA00001933"/>
    </source>
</evidence>
<dbReference type="Pfam" id="PF00155">
    <property type="entry name" value="Aminotran_1_2"/>
    <property type="match status" value="1"/>
</dbReference>
<dbReference type="EMBL" id="JANCPR020000010">
    <property type="protein sequence ID" value="MDJ1132682.1"/>
    <property type="molecule type" value="Genomic_DNA"/>
</dbReference>
<evidence type="ECO:0000256" key="6">
    <source>
        <dbReference type="SAM" id="MobiDB-lite"/>
    </source>
</evidence>
<organism evidence="8 9">
    <name type="scientific">Streptomyces iconiensis</name>
    <dbReference type="NCBI Taxonomy" id="1384038"/>
    <lineage>
        <taxon>Bacteria</taxon>
        <taxon>Bacillati</taxon>
        <taxon>Actinomycetota</taxon>
        <taxon>Actinomycetes</taxon>
        <taxon>Kitasatosporales</taxon>
        <taxon>Streptomycetaceae</taxon>
        <taxon>Streptomyces</taxon>
    </lineage>
</organism>
<dbReference type="Gene3D" id="3.40.640.10">
    <property type="entry name" value="Type I PLP-dependent aspartate aminotransferase-like (Major domain)"/>
    <property type="match status" value="1"/>
</dbReference>
<dbReference type="SUPFAM" id="SSF53383">
    <property type="entry name" value="PLP-dependent transferases"/>
    <property type="match status" value="1"/>
</dbReference>
<keyword evidence="4" id="KW-0808">Transferase</keyword>
<evidence type="ECO:0000313" key="9">
    <source>
        <dbReference type="Proteomes" id="UP001214441"/>
    </source>
</evidence>
<dbReference type="InterPro" id="IPR050596">
    <property type="entry name" value="AspAT/PAT-like"/>
</dbReference>
<evidence type="ECO:0000313" key="8">
    <source>
        <dbReference type="EMBL" id="MDJ1132682.1"/>
    </source>
</evidence>
<name>A0ABT6ZUE2_9ACTN</name>
<feature type="domain" description="Aminotransferase class I/classII large" evidence="7">
    <location>
        <begin position="12"/>
        <end position="306"/>
    </location>
</feature>
<comment type="similarity">
    <text evidence="2">Belongs to the class-I pyridoxal-phosphate-dependent aminotransferase family.</text>
</comment>
<dbReference type="InterPro" id="IPR004839">
    <property type="entry name" value="Aminotransferase_I/II_large"/>
</dbReference>
<dbReference type="RefSeq" id="WP_280842634.1">
    <property type="nucleotide sequence ID" value="NZ_JANCPR020000010.1"/>
</dbReference>
<evidence type="ECO:0000256" key="5">
    <source>
        <dbReference type="ARBA" id="ARBA00022898"/>
    </source>
</evidence>
<keyword evidence="9" id="KW-1185">Reference proteome</keyword>
<accession>A0ABT6ZUE2</accession>
<evidence type="ECO:0000256" key="3">
    <source>
        <dbReference type="ARBA" id="ARBA00022576"/>
    </source>
</evidence>
<evidence type="ECO:0000256" key="2">
    <source>
        <dbReference type="ARBA" id="ARBA00007441"/>
    </source>
</evidence>
<reference evidence="8 9" key="1">
    <citation type="submission" date="2023-05" db="EMBL/GenBank/DDBJ databases">
        <title>Streptantibioticus silvisoli sp. nov., acidotolerant actinomycetes 1 from pine litter.</title>
        <authorList>
            <person name="Swiecimska M."/>
            <person name="Golinska P."/>
            <person name="Sangal V."/>
            <person name="Wachnowicz B."/>
            <person name="Goodfellow M."/>
        </authorList>
    </citation>
    <scope>NUCLEOTIDE SEQUENCE [LARGE SCALE GENOMIC DNA]</scope>
    <source>
        <strain evidence="8 9">DSM 42109</strain>
    </source>
</reference>
<dbReference type="InterPro" id="IPR015421">
    <property type="entry name" value="PyrdxlP-dep_Trfase_major"/>
</dbReference>
<gene>
    <name evidence="8" type="ORF">NMN56_012105</name>
</gene>
<dbReference type="GO" id="GO:0008483">
    <property type="term" value="F:transaminase activity"/>
    <property type="evidence" value="ECO:0007669"/>
    <property type="project" value="UniProtKB-KW"/>
</dbReference>
<sequence>MRRTDQGPEGEETPRTPAEATREAACAYWHRRGMPTEPSQVAVAPGAPLLLLAVLAAAGGGGPRVSRAGWGSVLLPRPCSAWYAPQVRLLGRVPRGVPVPAECGGVPDPFVLLETVRRAREEGDEPGMLVLSVADDVTGTAVPPELLHEVCEAATDEGLLVVSDETWRDTSHRPHDTVTVSPAEMLDASRHADADSVVVLAGLGPALLPPGLHAGIARFPRTGRGHALGEEVREVLAALHTDLSDPVGTAAAEALTEPEPLRARRASAARLHGTFAAALHRAVLGVGAPCRPPHVGRQLYIDLEQFRPRLAVLGITDAAGLEAELVRRLGPYAAGGHRFGDDPHALRVRLTTDVLAHALTDAAWARPAGHAAGAGRAMVPEDRNPLELPGAAEALTAVQSALADLTDGSSH</sequence>
<comment type="caution">
    <text evidence="8">The sequence shown here is derived from an EMBL/GenBank/DDBJ whole genome shotgun (WGS) entry which is preliminary data.</text>
</comment>
<keyword evidence="5" id="KW-0663">Pyridoxal phosphate</keyword>
<dbReference type="InterPro" id="IPR015424">
    <property type="entry name" value="PyrdxlP-dep_Trfase"/>
</dbReference>
<dbReference type="PANTHER" id="PTHR46383:SF1">
    <property type="entry name" value="ASPARTATE AMINOTRANSFERASE"/>
    <property type="match status" value="1"/>
</dbReference>
<evidence type="ECO:0000256" key="4">
    <source>
        <dbReference type="ARBA" id="ARBA00022679"/>
    </source>
</evidence>
<dbReference type="Proteomes" id="UP001214441">
    <property type="component" value="Unassembled WGS sequence"/>
</dbReference>
<dbReference type="PANTHER" id="PTHR46383">
    <property type="entry name" value="ASPARTATE AMINOTRANSFERASE"/>
    <property type="match status" value="1"/>
</dbReference>
<evidence type="ECO:0000259" key="7">
    <source>
        <dbReference type="Pfam" id="PF00155"/>
    </source>
</evidence>
<feature type="region of interest" description="Disordered" evidence="6">
    <location>
        <begin position="1"/>
        <end position="21"/>
    </location>
</feature>